<evidence type="ECO:0000256" key="5">
    <source>
        <dbReference type="RuleBase" id="RU000477"/>
    </source>
</evidence>
<feature type="transmembrane region" description="Helical" evidence="7">
    <location>
        <begin position="246"/>
        <end position="267"/>
    </location>
</feature>
<reference evidence="8" key="1">
    <citation type="journal article" date="2020" name="Stud. Mycol.">
        <title>101 Dothideomycetes genomes: a test case for predicting lifestyles and emergence of pathogens.</title>
        <authorList>
            <person name="Haridas S."/>
            <person name="Albert R."/>
            <person name="Binder M."/>
            <person name="Bloem J."/>
            <person name="Labutti K."/>
            <person name="Salamov A."/>
            <person name="Andreopoulos B."/>
            <person name="Baker S."/>
            <person name="Barry K."/>
            <person name="Bills G."/>
            <person name="Bluhm B."/>
            <person name="Cannon C."/>
            <person name="Castanera R."/>
            <person name="Culley D."/>
            <person name="Daum C."/>
            <person name="Ezra D."/>
            <person name="Gonzalez J."/>
            <person name="Henrissat B."/>
            <person name="Kuo A."/>
            <person name="Liang C."/>
            <person name="Lipzen A."/>
            <person name="Lutzoni F."/>
            <person name="Magnuson J."/>
            <person name="Mondo S."/>
            <person name="Nolan M."/>
            <person name="Ohm R."/>
            <person name="Pangilinan J."/>
            <person name="Park H.-J."/>
            <person name="Ramirez L."/>
            <person name="Alfaro M."/>
            <person name="Sun H."/>
            <person name="Tritt A."/>
            <person name="Yoshinaga Y."/>
            <person name="Zwiers L.-H."/>
            <person name="Turgeon B."/>
            <person name="Goodwin S."/>
            <person name="Spatafora J."/>
            <person name="Crous P."/>
            <person name="Grigoriev I."/>
        </authorList>
    </citation>
    <scope>NUCLEOTIDE SEQUENCE</scope>
    <source>
        <strain evidence="8">CBS 125425</strain>
    </source>
</reference>
<evidence type="ECO:0000256" key="1">
    <source>
        <dbReference type="ARBA" id="ARBA00004141"/>
    </source>
</evidence>
<protein>
    <submittedName>
        <fullName evidence="8">Aquaporin-like protein</fullName>
    </submittedName>
</protein>
<evidence type="ECO:0000313" key="8">
    <source>
        <dbReference type="EMBL" id="KAF2734181.1"/>
    </source>
</evidence>
<feature type="region of interest" description="Disordered" evidence="6">
    <location>
        <begin position="1"/>
        <end position="45"/>
    </location>
</feature>
<keyword evidence="4 7" id="KW-0472">Membrane</keyword>
<dbReference type="GO" id="GO:0015267">
    <property type="term" value="F:channel activity"/>
    <property type="evidence" value="ECO:0007669"/>
    <property type="project" value="InterPro"/>
</dbReference>
<organism evidence="8 9">
    <name type="scientific">Polyplosphaeria fusca</name>
    <dbReference type="NCBI Taxonomy" id="682080"/>
    <lineage>
        <taxon>Eukaryota</taxon>
        <taxon>Fungi</taxon>
        <taxon>Dikarya</taxon>
        <taxon>Ascomycota</taxon>
        <taxon>Pezizomycotina</taxon>
        <taxon>Dothideomycetes</taxon>
        <taxon>Pleosporomycetidae</taxon>
        <taxon>Pleosporales</taxon>
        <taxon>Tetraplosphaeriaceae</taxon>
        <taxon>Polyplosphaeria</taxon>
    </lineage>
</organism>
<dbReference type="EMBL" id="ML996151">
    <property type="protein sequence ID" value="KAF2734181.1"/>
    <property type="molecule type" value="Genomic_DNA"/>
</dbReference>
<dbReference type="GO" id="GO:0016020">
    <property type="term" value="C:membrane"/>
    <property type="evidence" value="ECO:0007669"/>
    <property type="project" value="UniProtKB-SubCell"/>
</dbReference>
<dbReference type="InterPro" id="IPR000425">
    <property type="entry name" value="MIP"/>
</dbReference>
<keyword evidence="9" id="KW-1185">Reference proteome</keyword>
<name>A0A9P4R0B9_9PLEO</name>
<evidence type="ECO:0000256" key="4">
    <source>
        <dbReference type="ARBA" id="ARBA00023136"/>
    </source>
</evidence>
<dbReference type="PANTHER" id="PTHR47002">
    <property type="entry name" value="AQUAPORIN-LIKE"/>
    <property type="match status" value="1"/>
</dbReference>
<gene>
    <name evidence="8" type="ORF">EJ04DRAFT_493927</name>
</gene>
<dbReference type="OrthoDB" id="3222at2759"/>
<evidence type="ECO:0000256" key="3">
    <source>
        <dbReference type="ARBA" id="ARBA00022989"/>
    </source>
</evidence>
<dbReference type="InterPro" id="IPR023271">
    <property type="entry name" value="Aquaporin-like"/>
</dbReference>
<comment type="subcellular location">
    <subcellularLocation>
        <location evidence="1">Membrane</location>
        <topology evidence="1">Multi-pass membrane protein</topology>
    </subcellularLocation>
</comment>
<comment type="caution">
    <text evidence="8">The sequence shown here is derived from an EMBL/GenBank/DDBJ whole genome shotgun (WGS) entry which is preliminary data.</text>
</comment>
<sequence length="323" mass="34402">MSTAPDLEKHATAPDTHDDARGAETRKRRRNQVSSRPFAGRIGGNQEFTLTPSDASFTSITHTVPDASSSFTWRESVRLTAFADVDLWKESVLEGVGTCLQLYLAGMYAVGLGPAAAATSLGPLVPAVVGGVSNWFLITLFIYAGGPVSGGHFNPFITMSTFFARLAILPRTVLYVAFQCAGAVVAGRVLRASLGRGSDAFKQVPGCYIDTALVTPGEAYALETMTSFALIFIAFGVGLDPRQRQVFGPALSPILVGAALGLCSYSSGIAREGYSGASLNPARCLGLMAAGERFDYHYIHWLGPLTAAMLNGLMYWVIPIYKD</sequence>
<keyword evidence="3 7" id="KW-1133">Transmembrane helix</keyword>
<feature type="transmembrane region" description="Helical" evidence="7">
    <location>
        <begin position="298"/>
        <end position="318"/>
    </location>
</feature>
<keyword evidence="5" id="KW-0813">Transport</keyword>
<dbReference type="PRINTS" id="PR00783">
    <property type="entry name" value="MINTRINSICP"/>
</dbReference>
<evidence type="ECO:0000313" key="9">
    <source>
        <dbReference type="Proteomes" id="UP000799444"/>
    </source>
</evidence>
<evidence type="ECO:0000256" key="6">
    <source>
        <dbReference type="SAM" id="MobiDB-lite"/>
    </source>
</evidence>
<dbReference type="AlphaFoldDB" id="A0A9P4R0B9"/>
<accession>A0A9P4R0B9</accession>
<proteinExistence type="inferred from homology"/>
<dbReference type="Gene3D" id="1.20.1080.10">
    <property type="entry name" value="Glycerol uptake facilitator protein"/>
    <property type="match status" value="1"/>
</dbReference>
<dbReference type="PANTHER" id="PTHR47002:SF2">
    <property type="entry name" value="AQUAPORIN AQPAE.A-LIKE"/>
    <property type="match status" value="1"/>
</dbReference>
<dbReference type="SUPFAM" id="SSF81338">
    <property type="entry name" value="Aquaporin-like"/>
    <property type="match status" value="1"/>
</dbReference>
<feature type="transmembrane region" description="Helical" evidence="7">
    <location>
        <begin position="219"/>
        <end position="239"/>
    </location>
</feature>
<evidence type="ECO:0000256" key="7">
    <source>
        <dbReference type="SAM" id="Phobius"/>
    </source>
</evidence>
<dbReference type="Pfam" id="PF00230">
    <property type="entry name" value="MIP"/>
    <property type="match status" value="1"/>
</dbReference>
<dbReference type="Proteomes" id="UP000799444">
    <property type="component" value="Unassembled WGS sequence"/>
</dbReference>
<feature type="transmembrane region" description="Helical" evidence="7">
    <location>
        <begin position="99"/>
        <end position="118"/>
    </location>
</feature>
<evidence type="ECO:0000256" key="2">
    <source>
        <dbReference type="ARBA" id="ARBA00022692"/>
    </source>
</evidence>
<keyword evidence="2 5" id="KW-0812">Transmembrane</keyword>
<feature type="compositionally biased region" description="Basic and acidic residues" evidence="6">
    <location>
        <begin position="1"/>
        <end position="25"/>
    </location>
</feature>
<comment type="similarity">
    <text evidence="5">Belongs to the MIP/aquaporin (TC 1.A.8) family.</text>
</comment>